<feature type="chain" id="PRO_5046284650" evidence="1">
    <location>
        <begin position="19"/>
        <end position="127"/>
    </location>
</feature>
<dbReference type="Proteomes" id="UP000753802">
    <property type="component" value="Unassembled WGS sequence"/>
</dbReference>
<gene>
    <name evidence="2" type="ORF">GWC95_05625</name>
</gene>
<accession>A0ABW9ZUH0</accession>
<dbReference type="PROSITE" id="PS51257">
    <property type="entry name" value="PROKAR_LIPOPROTEIN"/>
    <property type="match status" value="1"/>
</dbReference>
<name>A0ABW9ZUH0_9BACT</name>
<evidence type="ECO:0000313" key="2">
    <source>
        <dbReference type="EMBL" id="NCI49392.1"/>
    </source>
</evidence>
<reference evidence="2 3" key="1">
    <citation type="submission" date="2020-01" db="EMBL/GenBank/DDBJ databases">
        <title>Genome analysis.</title>
        <authorList>
            <person name="Wu S."/>
            <person name="Wang G."/>
        </authorList>
    </citation>
    <scope>NUCLEOTIDE SEQUENCE [LARGE SCALE GENOMIC DNA]</scope>
    <source>
        <strain evidence="2 3">SYL130</strain>
    </source>
</reference>
<proteinExistence type="predicted"/>
<sequence>MRLTLLLFCLFSILGGCAASSCHGVVVPKLIRFSEKQHSTLQFSAHQSAHGAVLANDDASAYFVADDIEEDDDRENLSLKKYYLQANDAFASAQLASLSRILRFGFDDALVPSESSRKYISLCTFRV</sequence>
<keyword evidence="3" id="KW-1185">Reference proteome</keyword>
<dbReference type="RefSeq" id="WP_161817718.1">
    <property type="nucleotide sequence ID" value="NZ_JAACJS010000011.1"/>
</dbReference>
<organism evidence="2 3">
    <name type="scientific">Sediminibacterium roseum</name>
    <dbReference type="NCBI Taxonomy" id="1978412"/>
    <lineage>
        <taxon>Bacteria</taxon>
        <taxon>Pseudomonadati</taxon>
        <taxon>Bacteroidota</taxon>
        <taxon>Chitinophagia</taxon>
        <taxon>Chitinophagales</taxon>
        <taxon>Chitinophagaceae</taxon>
        <taxon>Sediminibacterium</taxon>
    </lineage>
</organism>
<dbReference type="EMBL" id="JAACJS010000011">
    <property type="protein sequence ID" value="NCI49392.1"/>
    <property type="molecule type" value="Genomic_DNA"/>
</dbReference>
<comment type="caution">
    <text evidence="2">The sequence shown here is derived from an EMBL/GenBank/DDBJ whole genome shotgun (WGS) entry which is preliminary data.</text>
</comment>
<evidence type="ECO:0000256" key="1">
    <source>
        <dbReference type="SAM" id="SignalP"/>
    </source>
</evidence>
<evidence type="ECO:0000313" key="3">
    <source>
        <dbReference type="Proteomes" id="UP000753802"/>
    </source>
</evidence>
<feature type="signal peptide" evidence="1">
    <location>
        <begin position="1"/>
        <end position="18"/>
    </location>
</feature>
<keyword evidence="1" id="KW-0732">Signal</keyword>
<protein>
    <submittedName>
        <fullName evidence="2">Uncharacterized protein</fullName>
    </submittedName>
</protein>